<proteinExistence type="predicted"/>
<name>A0A1G9IR00_9FLAO</name>
<accession>A0A1G9IR00</accession>
<dbReference type="Gene3D" id="3.40.50.12780">
    <property type="entry name" value="N-terminal domain of ligase-like"/>
    <property type="match status" value="1"/>
</dbReference>
<dbReference type="SUPFAM" id="SSF56801">
    <property type="entry name" value="Acetyl-CoA synthetase-like"/>
    <property type="match status" value="1"/>
</dbReference>
<dbReference type="OrthoDB" id="9765680at2"/>
<evidence type="ECO:0000313" key="3">
    <source>
        <dbReference type="EMBL" id="SDL27541.1"/>
    </source>
</evidence>
<dbReference type="PROSITE" id="PS00455">
    <property type="entry name" value="AMP_BINDING"/>
    <property type="match status" value="1"/>
</dbReference>
<dbReference type="GO" id="GO:0031177">
    <property type="term" value="F:phosphopantetheine binding"/>
    <property type="evidence" value="ECO:0007669"/>
    <property type="project" value="TreeGrafter"/>
</dbReference>
<evidence type="ECO:0000259" key="2">
    <source>
        <dbReference type="Pfam" id="PF13193"/>
    </source>
</evidence>
<dbReference type="InterPro" id="IPR045851">
    <property type="entry name" value="AMP-bd_C_sf"/>
</dbReference>
<organism evidence="3 4">
    <name type="scientific">Kriegella aquimaris</name>
    <dbReference type="NCBI Taxonomy" id="192904"/>
    <lineage>
        <taxon>Bacteria</taxon>
        <taxon>Pseudomonadati</taxon>
        <taxon>Bacteroidota</taxon>
        <taxon>Flavobacteriia</taxon>
        <taxon>Flavobacteriales</taxon>
        <taxon>Flavobacteriaceae</taxon>
        <taxon>Kriegella</taxon>
    </lineage>
</organism>
<dbReference type="GO" id="GO:0043041">
    <property type="term" value="P:amino acid activation for nonribosomal peptide biosynthetic process"/>
    <property type="evidence" value="ECO:0007669"/>
    <property type="project" value="TreeGrafter"/>
</dbReference>
<keyword evidence="4" id="KW-1185">Reference proteome</keyword>
<dbReference type="InterPro" id="IPR020459">
    <property type="entry name" value="AMP-binding"/>
</dbReference>
<feature type="domain" description="AMP-dependent synthetase/ligase" evidence="1">
    <location>
        <begin position="10"/>
        <end position="374"/>
    </location>
</feature>
<dbReference type="InterPro" id="IPR010071">
    <property type="entry name" value="AA_adenyl_dom"/>
</dbReference>
<dbReference type="CDD" id="cd05930">
    <property type="entry name" value="A_NRPS"/>
    <property type="match status" value="1"/>
</dbReference>
<protein>
    <submittedName>
        <fullName evidence="3">Amino acid adenylation domain-containing protein</fullName>
    </submittedName>
</protein>
<dbReference type="EMBL" id="FNGV01000001">
    <property type="protein sequence ID" value="SDL27541.1"/>
    <property type="molecule type" value="Genomic_DNA"/>
</dbReference>
<dbReference type="AlphaFoldDB" id="A0A1G9IR00"/>
<dbReference type="InterPro" id="IPR000873">
    <property type="entry name" value="AMP-dep_synth/lig_dom"/>
</dbReference>
<dbReference type="GO" id="GO:0044550">
    <property type="term" value="P:secondary metabolite biosynthetic process"/>
    <property type="evidence" value="ECO:0007669"/>
    <property type="project" value="TreeGrafter"/>
</dbReference>
<dbReference type="RefSeq" id="WP_089884461.1">
    <property type="nucleotide sequence ID" value="NZ_FNGV01000001.1"/>
</dbReference>
<dbReference type="PANTHER" id="PTHR45527">
    <property type="entry name" value="NONRIBOSOMAL PEPTIDE SYNTHETASE"/>
    <property type="match status" value="1"/>
</dbReference>
<sequence>MIYNLAQIIQYAAERAPKKQAFRCIDEFIAYGDLEKKSNQLAQYFIRAGVKKGDRIGIYMNRCLETTVAVYGILKAGAAYIPLDPFIPISRILFMVEDCEMEHLVTTPAQNRKIKNIATEAPSIKSVVGTSEDVGATSISWDSIFALSLENYKPVWILEQDLAFILYTSGSTGTPKGVMHTHQSGLALARLAADLYNFGPDDRVGNFAPLHFDPSTFGYFSAPLSLSTTIIIPDAHLKFPASLSALVEKEKITIWYSVPLMLIQTLLKGNIENHDFSSLRWVLFIGEVFITKHLRALMEKWPQATFSNLYGPVEVIACTYYHLNMPPKTDDPIPIGKVWGNTECKIINSCGIEVQRGEIGELVVRTATMMKGYWKNRELTEKSLYKEKIAEGYEHVFYKTGDLAQENEAGDYLFHGRNDRQVKVRGYRLELDEIELTFLKHEEVKEVAVVVVERDTGVKELIAVVRPMDGSKIDAASMMTFCKPYLPAYAIPETIKFREDFPRTGSGKISRTEITKMLLAKEI</sequence>
<dbReference type="PANTHER" id="PTHR45527:SF1">
    <property type="entry name" value="FATTY ACID SYNTHASE"/>
    <property type="match status" value="1"/>
</dbReference>
<gene>
    <name evidence="3" type="ORF">SAMN04488514_101239</name>
</gene>
<evidence type="ECO:0000313" key="4">
    <source>
        <dbReference type="Proteomes" id="UP000199440"/>
    </source>
</evidence>
<evidence type="ECO:0000259" key="1">
    <source>
        <dbReference type="Pfam" id="PF00501"/>
    </source>
</evidence>
<dbReference type="InterPro" id="IPR020845">
    <property type="entry name" value="AMP-binding_CS"/>
</dbReference>
<dbReference type="Proteomes" id="UP000199440">
    <property type="component" value="Unassembled WGS sequence"/>
</dbReference>
<dbReference type="STRING" id="192904.SAMN04488514_101239"/>
<dbReference type="InterPro" id="IPR025110">
    <property type="entry name" value="AMP-bd_C"/>
</dbReference>
<feature type="domain" description="AMP-binding enzyme C-terminal" evidence="2">
    <location>
        <begin position="433"/>
        <end position="508"/>
    </location>
</feature>
<dbReference type="Gene3D" id="3.30.300.30">
    <property type="match status" value="1"/>
</dbReference>
<dbReference type="GO" id="GO:0005737">
    <property type="term" value="C:cytoplasm"/>
    <property type="evidence" value="ECO:0007669"/>
    <property type="project" value="TreeGrafter"/>
</dbReference>
<dbReference type="InterPro" id="IPR042099">
    <property type="entry name" value="ANL_N_sf"/>
</dbReference>
<reference evidence="3 4" key="1">
    <citation type="submission" date="2016-10" db="EMBL/GenBank/DDBJ databases">
        <authorList>
            <person name="de Groot N.N."/>
        </authorList>
    </citation>
    <scope>NUCLEOTIDE SEQUENCE [LARGE SCALE GENOMIC DNA]</scope>
    <source>
        <strain evidence="3 4">DSM 19886</strain>
    </source>
</reference>
<dbReference type="Pfam" id="PF00501">
    <property type="entry name" value="AMP-binding"/>
    <property type="match status" value="1"/>
</dbReference>
<dbReference type="NCBIfam" id="TIGR01733">
    <property type="entry name" value="AA-adenyl-dom"/>
    <property type="match status" value="1"/>
</dbReference>
<dbReference type="Pfam" id="PF13193">
    <property type="entry name" value="AMP-binding_C"/>
    <property type="match status" value="1"/>
</dbReference>
<dbReference type="PRINTS" id="PR00154">
    <property type="entry name" value="AMPBINDING"/>
</dbReference>